<dbReference type="EMBL" id="JWZT01001684">
    <property type="protein sequence ID" value="KII71630.1"/>
    <property type="molecule type" value="Genomic_DNA"/>
</dbReference>
<protein>
    <recommendedName>
        <fullName evidence="3">ISXO2-like transposase domain-containing protein</fullName>
    </recommendedName>
</protein>
<dbReference type="AlphaFoldDB" id="A0A0C2N5R1"/>
<reference evidence="1 2" key="1">
    <citation type="journal article" date="2014" name="Genome Biol. Evol.">
        <title>The genome of the myxosporean Thelohanellus kitauei shows adaptations to nutrient acquisition within its fish host.</title>
        <authorList>
            <person name="Yang Y."/>
            <person name="Xiong J."/>
            <person name="Zhou Z."/>
            <person name="Huo F."/>
            <person name="Miao W."/>
            <person name="Ran C."/>
            <person name="Liu Y."/>
            <person name="Zhang J."/>
            <person name="Feng J."/>
            <person name="Wang M."/>
            <person name="Wang M."/>
            <person name="Wang L."/>
            <person name="Yao B."/>
        </authorList>
    </citation>
    <scope>NUCLEOTIDE SEQUENCE [LARGE SCALE GENOMIC DNA]</scope>
    <source>
        <strain evidence="1">Wuqing</strain>
    </source>
</reference>
<organism evidence="1 2">
    <name type="scientific">Thelohanellus kitauei</name>
    <name type="common">Myxosporean</name>
    <dbReference type="NCBI Taxonomy" id="669202"/>
    <lineage>
        <taxon>Eukaryota</taxon>
        <taxon>Metazoa</taxon>
        <taxon>Cnidaria</taxon>
        <taxon>Myxozoa</taxon>
        <taxon>Myxosporea</taxon>
        <taxon>Bivalvulida</taxon>
        <taxon>Platysporina</taxon>
        <taxon>Myxobolidae</taxon>
        <taxon>Thelohanellus</taxon>
    </lineage>
</organism>
<evidence type="ECO:0008006" key="3">
    <source>
        <dbReference type="Google" id="ProtNLM"/>
    </source>
</evidence>
<proteinExistence type="predicted"/>
<name>A0A0C2N5R1_THEKT</name>
<keyword evidence="2" id="KW-1185">Reference proteome</keyword>
<comment type="caution">
    <text evidence="1">The sequence shown here is derived from an EMBL/GenBank/DDBJ whole genome shotgun (WGS) entry which is preliminary data.</text>
</comment>
<evidence type="ECO:0000313" key="1">
    <source>
        <dbReference type="EMBL" id="KII71630.1"/>
    </source>
</evidence>
<dbReference type="PANTHER" id="PTHR47163:SF2">
    <property type="entry name" value="SI:DKEY-17M8.2"/>
    <property type="match status" value="1"/>
</dbReference>
<accession>A0A0C2N5R1</accession>
<dbReference type="InterPro" id="IPR053164">
    <property type="entry name" value="IS1016-like_transposase"/>
</dbReference>
<evidence type="ECO:0000313" key="2">
    <source>
        <dbReference type="Proteomes" id="UP000031668"/>
    </source>
</evidence>
<dbReference type="OrthoDB" id="424490at2759"/>
<dbReference type="PANTHER" id="PTHR47163">
    <property type="entry name" value="DDE_TNP_IS1595 DOMAIN-CONTAINING PROTEIN"/>
    <property type="match status" value="1"/>
</dbReference>
<sequence>MCREICVRKLFEFWMNPGFFLGGERITIAIDDARKRRMSLWGHSKENSRSNLPSFIDFGSESNSRQVLDHTKMDQTWYTQCSKCRYHSLDQMVHLHSIVNHSQTFVDPTTGAHTNTIEGNWKNARSHMPSMGTRKWLHRSYLLKYFHRQQFHGCTFNQSFGRFLAHIKDIYNPYMENKFIERIQLTNEELRFIP</sequence>
<dbReference type="Proteomes" id="UP000031668">
    <property type="component" value="Unassembled WGS sequence"/>
</dbReference>
<gene>
    <name evidence="1" type="ORF">RF11_13486</name>
</gene>